<evidence type="ECO:0008006" key="11">
    <source>
        <dbReference type="Google" id="ProtNLM"/>
    </source>
</evidence>
<dbReference type="AlphaFoldDB" id="A0A8C0WBD0"/>
<reference evidence="10" key="1">
    <citation type="submission" date="2023-09" db="UniProtKB">
        <authorList>
            <consortium name="Ensembl"/>
        </authorList>
    </citation>
    <scope>IDENTIFICATION</scope>
</reference>
<evidence type="ECO:0000313" key="10">
    <source>
        <dbReference type="Ensembl" id="ENSCCNP00000008823.1"/>
    </source>
</evidence>
<dbReference type="SMART" id="SM00848">
    <property type="entry name" value="Inhibitor_I29"/>
    <property type="match status" value="1"/>
</dbReference>
<keyword evidence="2" id="KW-0645">Protease</keyword>
<dbReference type="InterPro" id="IPR025660">
    <property type="entry name" value="Pept_his_AS"/>
</dbReference>
<evidence type="ECO:0000259" key="8">
    <source>
        <dbReference type="SMART" id="SM00645"/>
    </source>
</evidence>
<feature type="domain" description="Cathepsin propeptide inhibitor" evidence="9">
    <location>
        <begin position="49"/>
        <end position="108"/>
    </location>
</feature>
<dbReference type="PROSITE" id="PS00640">
    <property type="entry name" value="THIOL_PROTEASE_ASN"/>
    <property type="match status" value="1"/>
</dbReference>
<dbReference type="InterPro" id="IPR013128">
    <property type="entry name" value="Peptidase_C1A"/>
</dbReference>
<dbReference type="PANTHER" id="PTHR12411">
    <property type="entry name" value="CYSTEINE PROTEASE FAMILY C1-RELATED"/>
    <property type="match status" value="1"/>
</dbReference>
<dbReference type="PROSITE" id="PS00639">
    <property type="entry name" value="THIOL_PROTEASE_HIS"/>
    <property type="match status" value="1"/>
</dbReference>
<keyword evidence="3" id="KW-0732">Signal</keyword>
<dbReference type="Ensembl" id="ENSCCNT00000011624.1">
    <property type="protein sequence ID" value="ENSCCNP00000008823.1"/>
    <property type="gene ID" value="ENSCCNG00000007089.1"/>
</dbReference>
<gene>
    <name evidence="10" type="primary">LOC109683413</name>
</gene>
<protein>
    <recommendedName>
        <fullName evidence="11">Cathepsin L1</fullName>
    </recommendedName>
</protein>
<organism evidence="10">
    <name type="scientific">Castor canadensis</name>
    <name type="common">American beaver</name>
    <dbReference type="NCBI Taxonomy" id="51338"/>
    <lineage>
        <taxon>Eukaryota</taxon>
        <taxon>Metazoa</taxon>
        <taxon>Chordata</taxon>
        <taxon>Craniata</taxon>
        <taxon>Vertebrata</taxon>
        <taxon>Euteleostomi</taxon>
        <taxon>Mammalia</taxon>
        <taxon>Eutheria</taxon>
        <taxon>Euarchontoglires</taxon>
        <taxon>Glires</taxon>
        <taxon>Rodentia</taxon>
        <taxon>Castorimorpha</taxon>
        <taxon>Castoridae</taxon>
        <taxon>Castor</taxon>
    </lineage>
</organism>
<name>A0A8C0WBD0_CASCN</name>
<evidence type="ECO:0000256" key="3">
    <source>
        <dbReference type="ARBA" id="ARBA00022729"/>
    </source>
</evidence>
<dbReference type="InterPro" id="IPR013201">
    <property type="entry name" value="Prot_inhib_I29"/>
</dbReference>
<dbReference type="InterPro" id="IPR000668">
    <property type="entry name" value="Peptidase_C1A_C"/>
</dbReference>
<evidence type="ECO:0000256" key="2">
    <source>
        <dbReference type="ARBA" id="ARBA00022670"/>
    </source>
</evidence>
<evidence type="ECO:0000256" key="7">
    <source>
        <dbReference type="ARBA" id="ARBA00023157"/>
    </source>
</evidence>
<dbReference type="GO" id="GO:0006508">
    <property type="term" value="P:proteolysis"/>
    <property type="evidence" value="ECO:0007669"/>
    <property type="project" value="UniProtKB-KW"/>
</dbReference>
<keyword evidence="6" id="KW-0865">Zymogen</keyword>
<evidence type="ECO:0000259" key="9">
    <source>
        <dbReference type="SMART" id="SM00848"/>
    </source>
</evidence>
<dbReference type="InterPro" id="IPR038765">
    <property type="entry name" value="Papain-like_cys_pep_sf"/>
</dbReference>
<dbReference type="Pfam" id="PF00112">
    <property type="entry name" value="Peptidase_C1"/>
    <property type="match status" value="1"/>
</dbReference>
<dbReference type="GO" id="GO:0008234">
    <property type="term" value="F:cysteine-type peptidase activity"/>
    <property type="evidence" value="ECO:0007669"/>
    <property type="project" value="UniProtKB-KW"/>
</dbReference>
<evidence type="ECO:0000256" key="5">
    <source>
        <dbReference type="ARBA" id="ARBA00022807"/>
    </source>
</evidence>
<dbReference type="SUPFAM" id="SSF54001">
    <property type="entry name" value="Cysteine proteinases"/>
    <property type="match status" value="1"/>
</dbReference>
<dbReference type="InterPro" id="IPR025661">
    <property type="entry name" value="Pept_asp_AS"/>
</dbReference>
<dbReference type="Gene3D" id="3.90.70.10">
    <property type="entry name" value="Cysteine proteinases"/>
    <property type="match status" value="1"/>
</dbReference>
<proteinExistence type="inferred from homology"/>
<evidence type="ECO:0000256" key="1">
    <source>
        <dbReference type="ARBA" id="ARBA00008455"/>
    </source>
</evidence>
<sequence length="371" mass="42522">MVWRRYYPGPCLLLYLDFWHMNSSLFLATLCLAITVAVGQFDYRLDAEWLQWKTRHRKLYGMDEEGWRRQLWEKNIKMIDQHNQEYGQGKHSFTMAMNSFGDMTPEEFRLMMNGFQSEKHTMEHLYQEHLATNTPSSVDWREKGFVAPVKNQHSCGASWAFSAAGALEGQMLWKTGKLVSLSEQNLIDCSWSQGNEGCTGGLMDNAFQYVKDNGGLDSEEFYPYENRKDFCKYSPKYSAANITGFVDIPRDESSLREAVATVGPVSVGIDTLPETFLFYERGIYFDPNCNSEESNHGVLVVGYGFEGEELYNTKYWLIKNSWGEEWGIDGYMKLARDRNNHCGVASYASYPVCEPSEGSMEGLDMSTSTRL</sequence>
<accession>A0A8C0WBD0</accession>
<dbReference type="Pfam" id="PF08246">
    <property type="entry name" value="Inhibitor_I29"/>
    <property type="match status" value="1"/>
</dbReference>
<dbReference type="FunFam" id="2.40.50.170:FF:000001">
    <property type="entry name" value="Cathepsin L1"/>
    <property type="match status" value="1"/>
</dbReference>
<keyword evidence="4" id="KW-0378">Hydrolase</keyword>
<evidence type="ECO:0000256" key="4">
    <source>
        <dbReference type="ARBA" id="ARBA00022801"/>
    </source>
</evidence>
<dbReference type="SMART" id="SM00645">
    <property type="entry name" value="Pept_C1"/>
    <property type="match status" value="1"/>
</dbReference>
<dbReference type="CDD" id="cd02248">
    <property type="entry name" value="Peptidase_C1A"/>
    <property type="match status" value="1"/>
</dbReference>
<comment type="similarity">
    <text evidence="1">Belongs to the peptidase C1 family.</text>
</comment>
<evidence type="ECO:0000256" key="6">
    <source>
        <dbReference type="ARBA" id="ARBA00023145"/>
    </source>
</evidence>
<dbReference type="PRINTS" id="PR00705">
    <property type="entry name" value="PAPAIN"/>
</dbReference>
<keyword evidence="7" id="KW-1015">Disulfide bond</keyword>
<feature type="domain" description="Peptidase C1A papain C-terminal" evidence="8">
    <location>
        <begin position="134"/>
        <end position="352"/>
    </location>
</feature>
<keyword evidence="5" id="KW-0788">Thiol protease</keyword>
<dbReference type="InterPro" id="IPR039417">
    <property type="entry name" value="Peptidase_C1A_papain-like"/>
</dbReference>
<dbReference type="FunFam" id="3.90.70.10:FF:000332">
    <property type="entry name" value="Cathepsin L1"/>
    <property type="match status" value="1"/>
</dbReference>